<dbReference type="PANTHER" id="PTHR36206">
    <property type="entry name" value="ASPERCRYPTIN BIOSYNTHESIS CLUSTER-SPECIFIC TRANSCRIPTION REGULATOR ATNN-RELATED"/>
    <property type="match status" value="1"/>
</dbReference>
<evidence type="ECO:0000256" key="5">
    <source>
        <dbReference type="ARBA" id="ARBA00023163"/>
    </source>
</evidence>
<evidence type="ECO:0000313" key="7">
    <source>
        <dbReference type="EMBL" id="QKX55436.1"/>
    </source>
</evidence>
<dbReference type="GeneID" id="55990037"/>
<evidence type="ECO:0000256" key="4">
    <source>
        <dbReference type="ARBA" id="ARBA00023125"/>
    </source>
</evidence>
<dbReference type="InterPro" id="IPR052360">
    <property type="entry name" value="Transcr_Regulatory_Proteins"/>
</dbReference>
<reference evidence="8" key="1">
    <citation type="submission" date="2020-06" db="EMBL/GenBank/DDBJ databases">
        <title>A chromosome-scale genome assembly of Talaromyces rugulosus W13939.</title>
        <authorList>
            <person name="Wang B."/>
            <person name="Guo L."/>
            <person name="Ye K."/>
            <person name="Wang L."/>
        </authorList>
    </citation>
    <scope>NUCLEOTIDE SEQUENCE [LARGE SCALE GENOMIC DNA]</scope>
    <source>
        <strain evidence="8">W13939</strain>
    </source>
</reference>
<dbReference type="RefSeq" id="XP_035341615.1">
    <property type="nucleotide sequence ID" value="XM_035485722.1"/>
</dbReference>
<accession>A0A7H8QNL3</accession>
<keyword evidence="6" id="KW-0539">Nucleus</keyword>
<organism evidence="7 8">
    <name type="scientific">Talaromyces rugulosus</name>
    <name type="common">Penicillium rugulosum</name>
    <dbReference type="NCBI Taxonomy" id="121627"/>
    <lineage>
        <taxon>Eukaryota</taxon>
        <taxon>Fungi</taxon>
        <taxon>Dikarya</taxon>
        <taxon>Ascomycota</taxon>
        <taxon>Pezizomycotina</taxon>
        <taxon>Eurotiomycetes</taxon>
        <taxon>Eurotiomycetidae</taxon>
        <taxon>Eurotiales</taxon>
        <taxon>Trichocomaceae</taxon>
        <taxon>Talaromyces</taxon>
        <taxon>Talaromyces sect. Islandici</taxon>
    </lineage>
</organism>
<evidence type="ECO:0000256" key="2">
    <source>
        <dbReference type="ARBA" id="ARBA00022833"/>
    </source>
</evidence>
<keyword evidence="2" id="KW-0862">Zinc</keyword>
<dbReference type="GO" id="GO:0003677">
    <property type="term" value="F:DNA binding"/>
    <property type="evidence" value="ECO:0007669"/>
    <property type="project" value="UniProtKB-KW"/>
</dbReference>
<dbReference type="OrthoDB" id="4521400at2759"/>
<dbReference type="Proteomes" id="UP000509510">
    <property type="component" value="Chromosome II"/>
</dbReference>
<gene>
    <name evidence="7" type="ORF">TRUGW13939_02529</name>
</gene>
<dbReference type="GO" id="GO:0046872">
    <property type="term" value="F:metal ion binding"/>
    <property type="evidence" value="ECO:0007669"/>
    <property type="project" value="UniProtKB-KW"/>
</dbReference>
<keyword evidence="1" id="KW-0479">Metal-binding</keyword>
<keyword evidence="4" id="KW-0238">DNA-binding</keyword>
<dbReference type="EMBL" id="CP055899">
    <property type="protein sequence ID" value="QKX55436.1"/>
    <property type="molecule type" value="Genomic_DNA"/>
</dbReference>
<proteinExistence type="predicted"/>
<name>A0A7H8QNL3_TALRU</name>
<keyword evidence="5" id="KW-0804">Transcription</keyword>
<sequence>MSAHAFEPPSSQFPSPCSSVLGHQELLDRFRLTTIPQFSSYYNSSLWQIVLAQTSVSTTNLSDAAIALSAAHHEREHRGFDTQRAAPVAFDMYINAISESRQTLARLSEEHAVWTGFIISFMLAGVEALRGKPENASMHLTNGLKVAFSLECNTISQRPILRLDCNVIEESTHFIMRLDIKLSDILGGPENVDQDPANPTKQSIKVAFYNLKNYVDHIMNLVDEPNDLSCNIQGMLAQLETWDAHLTQLVPAAFETVLYEFQMVKLFRETICLLLLAKQCLCMRYTEGNPNCLRELKAYLSKLLFLEGQMRCDKKYVSHLTPAQLKFLAARHGLVSLKTSSDASEPLSAPTSHRAVEELVMQEEGAIRNSGLAPPQAMCMDITSALENGSVSIRYCLVDQNGSFVWVEKRALIWKAAVFRQATVKPSDFA</sequence>
<dbReference type="PANTHER" id="PTHR36206:SF12">
    <property type="entry name" value="ASPERCRYPTIN BIOSYNTHESIS CLUSTER-SPECIFIC TRANSCRIPTION REGULATOR ATNN-RELATED"/>
    <property type="match status" value="1"/>
</dbReference>
<evidence type="ECO:0000256" key="1">
    <source>
        <dbReference type="ARBA" id="ARBA00022723"/>
    </source>
</evidence>
<evidence type="ECO:0000313" key="8">
    <source>
        <dbReference type="Proteomes" id="UP000509510"/>
    </source>
</evidence>
<evidence type="ECO:0000256" key="6">
    <source>
        <dbReference type="ARBA" id="ARBA00023242"/>
    </source>
</evidence>
<protein>
    <submittedName>
        <fullName evidence="7">Uncharacterized protein</fullName>
    </submittedName>
</protein>
<dbReference type="KEGG" id="trg:TRUGW13939_02529"/>
<evidence type="ECO:0000256" key="3">
    <source>
        <dbReference type="ARBA" id="ARBA00023015"/>
    </source>
</evidence>
<keyword evidence="8" id="KW-1185">Reference proteome</keyword>
<dbReference type="AlphaFoldDB" id="A0A7H8QNL3"/>
<keyword evidence="3" id="KW-0805">Transcription regulation</keyword>